<dbReference type="PANTHER" id="PTHR47939:SF5">
    <property type="entry name" value="PENTACOTRIPEPTIDE-REPEAT REGION OF PRORP DOMAIN-CONTAINING PROTEIN"/>
    <property type="match status" value="1"/>
</dbReference>
<dbReference type="EMBL" id="GL376625">
    <property type="status" value="NOT_ANNOTATED_CDS"/>
    <property type="molecule type" value="Genomic_DNA"/>
</dbReference>
<dbReference type="VEuPathDB" id="FungiDB:PYU1_G005970"/>
<proteinExistence type="predicted"/>
<dbReference type="InterPro" id="IPR050667">
    <property type="entry name" value="PPR-containing_protein"/>
</dbReference>
<reference evidence="1" key="3">
    <citation type="submission" date="2015-02" db="UniProtKB">
        <authorList>
            <consortium name="EnsemblProtists"/>
        </authorList>
    </citation>
    <scope>IDENTIFICATION</scope>
    <source>
        <strain evidence="1">DAOM BR144</strain>
    </source>
</reference>
<dbReference type="HOGENOM" id="CLU_1216827_0_0_1"/>
<dbReference type="Gene3D" id="1.25.40.10">
    <property type="entry name" value="Tetratricopeptide repeat domain"/>
    <property type="match status" value="1"/>
</dbReference>
<keyword evidence="2" id="KW-1185">Reference proteome</keyword>
<dbReference type="eggNOG" id="ENOG502QPPF">
    <property type="taxonomic scope" value="Eukaryota"/>
</dbReference>
<protein>
    <recommendedName>
        <fullName evidence="3">Pentacotripeptide-repeat region of PRORP domain-containing protein</fullName>
    </recommendedName>
</protein>
<dbReference type="Proteomes" id="UP000019132">
    <property type="component" value="Unassembled WGS sequence"/>
</dbReference>
<evidence type="ECO:0000313" key="2">
    <source>
        <dbReference type="Proteomes" id="UP000019132"/>
    </source>
</evidence>
<sequence length="234" mass="26328">MQAFRTALTTCQRQLSQRTFASAATASVPVLSAQEWMDNIKTSAEKDVFIKKTKLASFLKTVTTSEELEASKEIMKIYEQKRVDPDSNAAGLFVKKALELNAANVVFEVLEANYRIGLFLEPTTLNKLLSKFFKDGDFEKVFQLHEIGSQKYKVKSTERTYDILIRAAIEQEDLEKAVALLKTAAESHKLQRVTCNNLLFKLKESELADKIEEVAALMKAAGVEPNETTKKILQ</sequence>
<dbReference type="InterPro" id="IPR011990">
    <property type="entry name" value="TPR-like_helical_dom_sf"/>
</dbReference>
<dbReference type="AlphaFoldDB" id="K3WLZ0"/>
<reference evidence="2" key="1">
    <citation type="journal article" date="2010" name="Genome Biol.">
        <title>Genome sequence of the necrotrophic plant pathogen Pythium ultimum reveals original pathogenicity mechanisms and effector repertoire.</title>
        <authorList>
            <person name="Levesque C.A."/>
            <person name="Brouwer H."/>
            <person name="Cano L."/>
            <person name="Hamilton J.P."/>
            <person name="Holt C."/>
            <person name="Huitema E."/>
            <person name="Raffaele S."/>
            <person name="Robideau G.P."/>
            <person name="Thines M."/>
            <person name="Win J."/>
            <person name="Zerillo M.M."/>
            <person name="Beakes G.W."/>
            <person name="Boore J.L."/>
            <person name="Busam D."/>
            <person name="Dumas B."/>
            <person name="Ferriera S."/>
            <person name="Fuerstenberg S.I."/>
            <person name="Gachon C.M."/>
            <person name="Gaulin E."/>
            <person name="Govers F."/>
            <person name="Grenville-Briggs L."/>
            <person name="Horner N."/>
            <person name="Hostetler J."/>
            <person name="Jiang R.H."/>
            <person name="Johnson J."/>
            <person name="Krajaejun T."/>
            <person name="Lin H."/>
            <person name="Meijer H.J."/>
            <person name="Moore B."/>
            <person name="Morris P."/>
            <person name="Phuntmart V."/>
            <person name="Puiu D."/>
            <person name="Shetty J."/>
            <person name="Stajich J.E."/>
            <person name="Tripathy S."/>
            <person name="Wawra S."/>
            <person name="van West P."/>
            <person name="Whitty B.R."/>
            <person name="Coutinho P.M."/>
            <person name="Henrissat B."/>
            <person name="Martin F."/>
            <person name="Thomas P.D."/>
            <person name="Tyler B.M."/>
            <person name="De Vries R.P."/>
            <person name="Kamoun S."/>
            <person name="Yandell M."/>
            <person name="Tisserat N."/>
            <person name="Buell C.R."/>
        </authorList>
    </citation>
    <scope>NUCLEOTIDE SEQUENCE</scope>
    <source>
        <strain evidence="2">DAOM:BR144</strain>
    </source>
</reference>
<dbReference type="InParanoid" id="K3WLZ0"/>
<dbReference type="EnsemblProtists" id="PYU1_T005982">
    <property type="protein sequence ID" value="PYU1_T005982"/>
    <property type="gene ID" value="PYU1_G005970"/>
</dbReference>
<dbReference type="PANTHER" id="PTHR47939">
    <property type="entry name" value="MEMBRANE-ASSOCIATED SALT-INDUCIBLE PROTEIN-LIKE"/>
    <property type="match status" value="1"/>
</dbReference>
<accession>K3WLZ0</accession>
<organism evidence="1 2">
    <name type="scientific">Globisporangium ultimum (strain ATCC 200006 / CBS 805.95 / DAOM BR144)</name>
    <name type="common">Pythium ultimum</name>
    <dbReference type="NCBI Taxonomy" id="431595"/>
    <lineage>
        <taxon>Eukaryota</taxon>
        <taxon>Sar</taxon>
        <taxon>Stramenopiles</taxon>
        <taxon>Oomycota</taxon>
        <taxon>Peronosporomycetes</taxon>
        <taxon>Pythiales</taxon>
        <taxon>Pythiaceae</taxon>
        <taxon>Globisporangium</taxon>
    </lineage>
</organism>
<dbReference type="STRING" id="431595.K3WLZ0"/>
<evidence type="ECO:0000313" key="1">
    <source>
        <dbReference type="EnsemblProtists" id="PYU1_T005982"/>
    </source>
</evidence>
<evidence type="ECO:0008006" key="3">
    <source>
        <dbReference type="Google" id="ProtNLM"/>
    </source>
</evidence>
<name>K3WLZ0_GLOUD</name>
<dbReference type="OMA" id="KIYERKH"/>
<reference evidence="2" key="2">
    <citation type="submission" date="2010-04" db="EMBL/GenBank/DDBJ databases">
        <authorList>
            <person name="Buell R."/>
            <person name="Hamilton J."/>
            <person name="Hostetler J."/>
        </authorList>
    </citation>
    <scope>NUCLEOTIDE SEQUENCE [LARGE SCALE GENOMIC DNA]</scope>
    <source>
        <strain evidence="2">DAOM:BR144</strain>
    </source>
</reference>